<evidence type="ECO:0000259" key="2">
    <source>
        <dbReference type="Pfam" id="PF21722"/>
    </source>
</evidence>
<proteinExistence type="predicted"/>
<evidence type="ECO:0000313" key="3">
    <source>
        <dbReference type="EMBL" id="QHT82481.1"/>
    </source>
</evidence>
<organism evidence="3">
    <name type="scientific">viral metagenome</name>
    <dbReference type="NCBI Taxonomy" id="1070528"/>
    <lineage>
        <taxon>unclassified sequences</taxon>
        <taxon>metagenomes</taxon>
        <taxon>organismal metagenomes</taxon>
    </lineage>
</organism>
<dbReference type="EMBL" id="MN740002">
    <property type="protein sequence ID" value="QHT82481.1"/>
    <property type="molecule type" value="Genomic_DNA"/>
</dbReference>
<dbReference type="InterPro" id="IPR049304">
    <property type="entry name" value="Gly_rich_dom"/>
</dbReference>
<reference evidence="3" key="1">
    <citation type="journal article" date="2020" name="Nature">
        <title>Giant virus diversity and host interactions through global metagenomics.</title>
        <authorList>
            <person name="Schulz F."/>
            <person name="Roux S."/>
            <person name="Paez-Espino D."/>
            <person name="Jungbluth S."/>
            <person name="Walsh D.A."/>
            <person name="Denef V.J."/>
            <person name="McMahon K.D."/>
            <person name="Konstantinidis K.T."/>
            <person name="Eloe-Fadrosh E.A."/>
            <person name="Kyrpides N.C."/>
            <person name="Woyke T."/>
        </authorList>
    </citation>
    <scope>NUCLEOTIDE SEQUENCE</scope>
    <source>
        <strain evidence="3">GVMAG-M-3300023184-165</strain>
    </source>
</reference>
<feature type="domain" description="Glycine-rich" evidence="2">
    <location>
        <begin position="111"/>
        <end position="362"/>
    </location>
</feature>
<accession>A0A6C0HP72</accession>
<dbReference type="AlphaFoldDB" id="A0A6C0HP72"/>
<feature type="region of interest" description="Disordered" evidence="1">
    <location>
        <begin position="136"/>
        <end position="155"/>
    </location>
</feature>
<dbReference type="Pfam" id="PF21722">
    <property type="entry name" value="Gly_rich_2"/>
    <property type="match status" value="1"/>
</dbReference>
<sequence>MSNTGYNKLISGTQTDFIKIFDTSRPGSITTGFKTSAPGYTANTDLGNIFTPYLLNPTTTGYKNSDGTDLGSLFAQIGSADKFTTTGPASVSNNVVVSFVTYNTAVTFTGGGSITFNLPPIGKVKTLLVAGGGGGGSGATNGQAQGPGGGGGAGGLGDGELTFLTNKTYSISIGSGGGPNGYGGDSVISGENISERAYGGGYGGNSVNLNGASGGSGGGANGVYPYTSTGGSATKGTGALTYWGGAGKGKSDGGTTQGGGGGGALGSPLLSLGNYGPGTPGGAYNWGVFQRDYYASGGWGGYIGSYTDTANVLSNKVYNGAGKPTGGNGGNATANTGSGGAGGASGNYSGGSGGSGICILAFNI</sequence>
<name>A0A6C0HP72_9ZZZZ</name>
<protein>
    <recommendedName>
        <fullName evidence="2">Glycine-rich domain-containing protein</fullName>
    </recommendedName>
</protein>
<evidence type="ECO:0000256" key="1">
    <source>
        <dbReference type="SAM" id="MobiDB-lite"/>
    </source>
</evidence>